<dbReference type="SUPFAM" id="SSF53756">
    <property type="entry name" value="UDP-Glycosyltransferase/glycogen phosphorylase"/>
    <property type="match status" value="1"/>
</dbReference>
<comment type="catalytic activity">
    <reaction evidence="10">
        <text>[(1-&gt;4)-alpha-D-glucosyl](n) + phosphate = [(1-&gt;4)-alpha-D-glucosyl](n-1) + alpha-D-glucose 1-phosphate</text>
        <dbReference type="Rhea" id="RHEA:41732"/>
        <dbReference type="Rhea" id="RHEA-COMP:9584"/>
        <dbReference type="Rhea" id="RHEA-COMP:9586"/>
        <dbReference type="ChEBI" id="CHEBI:15444"/>
        <dbReference type="ChEBI" id="CHEBI:43474"/>
        <dbReference type="ChEBI" id="CHEBI:58601"/>
        <dbReference type="EC" id="2.4.1.1"/>
    </reaction>
    <physiologicalReaction direction="left-to-right" evidence="10">
        <dbReference type="Rhea" id="RHEA:41733"/>
    </physiologicalReaction>
</comment>
<keyword evidence="3" id="KW-0021">Allosteric enzyme</keyword>
<evidence type="ECO:0000256" key="10">
    <source>
        <dbReference type="ARBA" id="ARBA00036074"/>
    </source>
</evidence>
<evidence type="ECO:0000256" key="7">
    <source>
        <dbReference type="ARBA" id="ARBA00022679"/>
    </source>
</evidence>
<dbReference type="OrthoDB" id="9215500at2759"/>
<evidence type="ECO:0000256" key="1">
    <source>
        <dbReference type="ARBA" id="ARBA00001933"/>
    </source>
</evidence>
<dbReference type="PIRSF" id="PIRSF000460">
    <property type="entry name" value="Pprylas_GlgP"/>
    <property type="match status" value="1"/>
</dbReference>
<feature type="non-terminal residue" evidence="16">
    <location>
        <position position="763"/>
    </location>
</feature>
<evidence type="ECO:0000256" key="2">
    <source>
        <dbReference type="ARBA" id="ARBA00006047"/>
    </source>
</evidence>
<dbReference type="InterPro" id="IPR000811">
    <property type="entry name" value="Glyco_trans_35"/>
</dbReference>
<keyword evidence="5" id="KW-0321">Glycogen metabolism</keyword>
<accession>A0A7L1NX53</accession>
<comment type="caution">
    <text evidence="16">The sequence shown here is derived from an EMBL/GenBank/DDBJ whole genome shotgun (WGS) entry which is preliminary data.</text>
</comment>
<proteinExistence type="inferred from homology"/>
<feature type="non-terminal residue" evidence="16">
    <location>
        <position position="1"/>
    </location>
</feature>
<reference evidence="16 17" key="1">
    <citation type="submission" date="2019-09" db="EMBL/GenBank/DDBJ databases">
        <title>Bird 10,000 Genomes (B10K) Project - Family phase.</title>
        <authorList>
            <person name="Zhang G."/>
        </authorList>
    </citation>
    <scope>NUCLEOTIDE SEQUENCE [LARGE SCALE GENOMIC DNA]</scope>
    <source>
        <strain evidence="16">B10K-DU-002-35</strain>
        <tissue evidence="16">Muscle</tissue>
    </source>
</reference>
<comment type="function">
    <text evidence="11 14">Allosteric enzyme that catalyzes the rate-limiting step in glycogen catabolism, the phosphorolytic cleavage of glycogen to produce glucose-1-phosphate, and plays a central role in maintaining cellular and organismal glucose homeostasis.</text>
</comment>
<comment type="subunit">
    <text evidence="12">Homodimer; enzymatically active. Interacts with PPP1R3B; recruits the phosphatase PP1 which dephosphorylates and inactivates PYGL/glycogen phosphorylase.</text>
</comment>
<dbReference type="PANTHER" id="PTHR11468">
    <property type="entry name" value="GLYCOGEN PHOSPHORYLASE"/>
    <property type="match status" value="1"/>
</dbReference>
<keyword evidence="17" id="KW-1185">Reference proteome</keyword>
<name>A0A7L1NX53_RHICY</name>
<organism evidence="16 17">
    <name type="scientific">Rhinopomastus cyanomelas</name>
    <name type="common">Common scimitarbill</name>
    <dbReference type="NCBI Taxonomy" id="113115"/>
    <lineage>
        <taxon>Eukaryota</taxon>
        <taxon>Metazoa</taxon>
        <taxon>Chordata</taxon>
        <taxon>Craniata</taxon>
        <taxon>Vertebrata</taxon>
        <taxon>Euteleostomi</taxon>
        <taxon>Archelosauria</taxon>
        <taxon>Archosauria</taxon>
        <taxon>Dinosauria</taxon>
        <taxon>Saurischia</taxon>
        <taxon>Theropoda</taxon>
        <taxon>Coelurosauria</taxon>
        <taxon>Aves</taxon>
        <taxon>Neognathae</taxon>
        <taxon>Neoaves</taxon>
        <taxon>Telluraves</taxon>
        <taxon>Coraciimorphae</taxon>
        <taxon>Bucerotiformes</taxon>
        <taxon>Rhinopomastidae</taxon>
        <taxon>Rhinopomastus</taxon>
    </lineage>
</organism>
<dbReference type="GO" id="GO:0008184">
    <property type="term" value="F:glycogen phosphorylase activity"/>
    <property type="evidence" value="ECO:0007669"/>
    <property type="project" value="InterPro"/>
</dbReference>
<dbReference type="AlphaFoldDB" id="A0A7L1NX53"/>
<keyword evidence="4" id="KW-0597">Phosphoprotein</keyword>
<dbReference type="CDD" id="cd04300">
    <property type="entry name" value="GT35_Glycogen_Phosphorylase"/>
    <property type="match status" value="1"/>
</dbReference>
<feature type="modified residue" description="N6-(pyridoxal phosphate)lysine" evidence="13">
    <location>
        <position position="590"/>
    </location>
</feature>
<keyword evidence="7 14" id="KW-0808">Transferase</keyword>
<feature type="region of interest" description="Disordered" evidence="15">
    <location>
        <begin position="741"/>
        <end position="763"/>
    </location>
</feature>
<evidence type="ECO:0000256" key="14">
    <source>
        <dbReference type="RuleBase" id="RU000587"/>
    </source>
</evidence>
<dbReference type="NCBIfam" id="TIGR02093">
    <property type="entry name" value="P_ylase"/>
    <property type="match status" value="1"/>
</dbReference>
<dbReference type="PROSITE" id="PS00102">
    <property type="entry name" value="PHOSPHORYLASE"/>
    <property type="match status" value="1"/>
</dbReference>
<keyword evidence="8 13" id="KW-0663">Pyridoxal phosphate</keyword>
<evidence type="ECO:0000313" key="17">
    <source>
        <dbReference type="Proteomes" id="UP000565785"/>
    </source>
</evidence>
<dbReference type="FunFam" id="3.40.50.2000:FF:000005">
    <property type="entry name" value="Alpha-1,4 glucan phosphorylase"/>
    <property type="match status" value="1"/>
</dbReference>
<evidence type="ECO:0000313" key="16">
    <source>
        <dbReference type="EMBL" id="NXO04020.1"/>
    </source>
</evidence>
<dbReference type="Pfam" id="PF00343">
    <property type="entry name" value="Phosphorylase"/>
    <property type="match status" value="1"/>
</dbReference>
<evidence type="ECO:0000256" key="11">
    <source>
        <dbReference type="ARBA" id="ARBA00037413"/>
    </source>
</evidence>
<dbReference type="PANTHER" id="PTHR11468:SF3">
    <property type="entry name" value="GLYCOGEN PHOSPHORYLASE, LIVER FORM"/>
    <property type="match status" value="1"/>
</dbReference>
<dbReference type="InterPro" id="IPR035090">
    <property type="entry name" value="Pyridoxal_P_attach_site"/>
</dbReference>
<keyword evidence="9 14" id="KW-0119">Carbohydrate metabolism</keyword>
<evidence type="ECO:0000256" key="6">
    <source>
        <dbReference type="ARBA" id="ARBA00022676"/>
    </source>
</evidence>
<evidence type="ECO:0000256" key="3">
    <source>
        <dbReference type="ARBA" id="ARBA00022533"/>
    </source>
</evidence>
<comment type="cofactor">
    <cofactor evidence="1 14">
        <name>pyridoxal 5'-phosphate</name>
        <dbReference type="ChEBI" id="CHEBI:597326"/>
    </cofactor>
</comment>
<dbReference type="EC" id="2.4.1.1" evidence="14"/>
<evidence type="ECO:0000256" key="15">
    <source>
        <dbReference type="SAM" id="MobiDB-lite"/>
    </source>
</evidence>
<sequence>MGRTLQNTMINLGLQNACDEAVYQLGLDMEELEEIEEDAGLGNGGLGRLAACFLDSMATLGLAAYGYGIRYEYGIFNQKIRDGWQVEEADDWLRHGNPWEKARPEYMLPVHFYGRVEHSAMGAKWVDTQVVLALPYDTPVPGYMNNTVNTMRLWSARAPNDFNLRDFNVGDYIQAVLDRNLAENISRVLYPNDNFFEGKELRLKQEYFVVAATLQDIIRRFKASKFGSTDSVRTVFDSFPDQVAIQLNDTHPAMAIPELMRIFVDIEKLPWNKAWDITKKTFAYTNHTVLPEALERWPVDLVEKLLPRHLQIIYEINQKHLDHIASLFPNDVDRLRRMSLIEEGGTKRINMAHLCIVGSHAVNGVAKIHSEIVKTQVFEDFAELEPEKFQNKTNGITPRRWLLLCNPGLAELIAEKIGEDYVRDLSQLAKLHQFVDDDLFIREVAKVKQENKVKFALYLEKEYKVKINPSSMFDVHVKRIHEYKRQLMNCLHIITMYNRIRRDPTKLFVPRTVIIGGKAAPGYHMAKMIIKLINAVAHVVNNDPVVGSKLKVIFLENYRVSLAEKVIPATDLSEQISTAGTEASGTGNMKFMLNGALTIGTMDGANVEMAEEAGEENLFIFGMRVEDVTELDREGYNAKMFYDRLPELRQAIDQITSGFFSPEEPDLFKDVVNMLFHHDRFKVFADYEAYVQCQEKVSELYLNSKAWTKKVIRNIAAAGKFSSDRTIKEYARDIWHVEPSDLKIPAPNEPRDAAEKTPNGTAA</sequence>
<evidence type="ECO:0000256" key="4">
    <source>
        <dbReference type="ARBA" id="ARBA00022553"/>
    </source>
</evidence>
<comment type="similarity">
    <text evidence="2 14">Belongs to the glycogen phosphorylase family.</text>
</comment>
<evidence type="ECO:0000256" key="8">
    <source>
        <dbReference type="ARBA" id="ARBA00022898"/>
    </source>
</evidence>
<protein>
    <recommendedName>
        <fullName evidence="14">Alpha-1,4 glucan phosphorylase</fullName>
        <ecNumber evidence="14">2.4.1.1</ecNumber>
    </recommendedName>
</protein>
<dbReference type="EMBL" id="VXBP01009754">
    <property type="protein sequence ID" value="NXO04020.1"/>
    <property type="molecule type" value="Genomic_DNA"/>
</dbReference>
<evidence type="ECO:0000256" key="5">
    <source>
        <dbReference type="ARBA" id="ARBA00022600"/>
    </source>
</evidence>
<dbReference type="GO" id="GO:0005737">
    <property type="term" value="C:cytoplasm"/>
    <property type="evidence" value="ECO:0007669"/>
    <property type="project" value="TreeGrafter"/>
</dbReference>
<evidence type="ECO:0000256" key="12">
    <source>
        <dbReference type="ARBA" id="ARBA00046783"/>
    </source>
</evidence>
<evidence type="ECO:0000256" key="13">
    <source>
        <dbReference type="PIRSR" id="PIRSR000460-1"/>
    </source>
</evidence>
<dbReference type="GO" id="GO:0005980">
    <property type="term" value="P:glycogen catabolic process"/>
    <property type="evidence" value="ECO:0007669"/>
    <property type="project" value="TreeGrafter"/>
</dbReference>
<dbReference type="GO" id="GO:0030170">
    <property type="term" value="F:pyridoxal phosphate binding"/>
    <property type="evidence" value="ECO:0007669"/>
    <property type="project" value="InterPro"/>
</dbReference>
<dbReference type="FunFam" id="3.40.50.2000:FF:000153">
    <property type="entry name" value="Alpha-1,4 glucan phosphorylase"/>
    <property type="match status" value="1"/>
</dbReference>
<dbReference type="FunFam" id="3.40.50.2000:FF:000197">
    <property type="entry name" value="Alpha-1,4 glucan phosphorylase"/>
    <property type="match status" value="1"/>
</dbReference>
<evidence type="ECO:0000256" key="9">
    <source>
        <dbReference type="ARBA" id="ARBA00023277"/>
    </source>
</evidence>
<gene>
    <name evidence="16" type="primary">Pygl</name>
    <name evidence="16" type="ORF">RHICYA_R09466</name>
</gene>
<dbReference type="InterPro" id="IPR011833">
    <property type="entry name" value="Glycg_phsphrylas"/>
</dbReference>
<dbReference type="Proteomes" id="UP000565785">
    <property type="component" value="Unassembled WGS sequence"/>
</dbReference>
<keyword evidence="6 14" id="KW-0328">Glycosyltransferase</keyword>
<dbReference type="Gene3D" id="3.40.50.2000">
    <property type="entry name" value="Glycogen Phosphorylase B"/>
    <property type="match status" value="2"/>
</dbReference>